<dbReference type="InterPro" id="IPR036514">
    <property type="entry name" value="SGNH_hydro_sf"/>
</dbReference>
<keyword evidence="2" id="KW-0732">Signal</keyword>
<dbReference type="PANTHER" id="PTHR22901:SF0">
    <property type="entry name" value="SIALATE O-ACETYLESTERASE"/>
    <property type="match status" value="1"/>
</dbReference>
<evidence type="ECO:0000256" key="2">
    <source>
        <dbReference type="SAM" id="SignalP"/>
    </source>
</evidence>
<evidence type="ECO:0000256" key="1">
    <source>
        <dbReference type="ARBA" id="ARBA00022801"/>
    </source>
</evidence>
<feature type="chain" id="PRO_5025410105" description="Sialate O-acetylesterase domain-containing protein" evidence="2">
    <location>
        <begin position="20"/>
        <end position="1050"/>
    </location>
</feature>
<dbReference type="SUPFAM" id="SSF52266">
    <property type="entry name" value="SGNH hydrolase"/>
    <property type="match status" value="1"/>
</dbReference>
<dbReference type="GO" id="GO:0005975">
    <property type="term" value="P:carbohydrate metabolic process"/>
    <property type="evidence" value="ECO:0007669"/>
    <property type="project" value="TreeGrafter"/>
</dbReference>
<protein>
    <recommendedName>
        <fullName evidence="3">Sialate O-acetylesterase domain-containing protein</fullName>
    </recommendedName>
</protein>
<sequence length="1050" mass="111466">MKIKTTILALAAVGLLASAHGNLIQNSDLEADGYTGTGVNNFTTTITNWSGTTKISTTGDNNTIPEAPNTVFRMQDTTSVWQNFYANWGATNTFTVTLNACEVYWRSGAAGANLLWVSLRSAAGTEYGAVSIDLQGTHGGSGVTYAEWQSNQTHTVQFSGQDLIDAGATAGEELRLNIYSGDINWVDNIALTGAEAGDPPTVGYGSPFQNGMVLQRGKPIKIWGTDDPANTVTVSINGNSAQCVADENGDWLVELPAMTAGGPYELGASSNGKTNTLSDVLVGDVWIAFGQSNMVRPLSEMTNKQSYIDDISTNRMIRCLKIALDAALTPQSEGDMTWLDNSNPGAWGSVAAVFAHQMHAGSGVPTAVIWAGWGSSSIEGWMPSQMTDDFPHFDEMLDLYQSIGEYTTGDTISSRVPSGYASNLEFITAVLNGEATWDDNAEIFIRTRPNIIYNQRIHPLLNLGISGFVWYQGEANSGTPENVAQYGFTLPAFVTEYRELFDQGDLPFLGVQLPSYNSTYWAWFRESQSRVSALSNAFVAVTIDTGLENNIHPYDKEPIGQRLALLGRKYALGQDIVAHGPTFESISISGNEATLGFGHADGLTTDDGLDPAEFELAGADQVWYAATSSSISGTNVTVSSSSVAAPVAVRYAWSPAPVNTVNLINSDGLPAAPFRTDDWTPTDLGDQAPMAVNDRFAAFTDELLSVPAPGILENDIDLNRDDLSASLVSDAAYGTLALAPDGSFTYTAVAGFAGYDSFEYAAFDGALSATATVTVVVQGEVAGDDLILNGDFETNDGATGGNTFANFNSWVGYNDGDAVNIRNDLGNGDNVVGTSIMPRLIATSTTGDRGVYQDFYAGTWNSAHTFIISFNASEVYWKAGGADNDGVTVSLGDQDGGNAVSVYLNLDGTYDADDEPYTTWTGNQTHELTITGTELIDAGVTAGEDLRIDLSATYTGSGNSIIWVDNISVMLESDADAPEFVPGGVTVSNGNLVVSFAGTVGGPYTIEFTDDLTDTNAWNTVTNWSALPASPMAVTLPTTNPAAFYRVGTP</sequence>
<proteinExistence type="predicted"/>
<dbReference type="InterPro" id="IPR039329">
    <property type="entry name" value="SIAE"/>
</dbReference>
<dbReference type="PANTHER" id="PTHR22901">
    <property type="entry name" value="SIALATE O-ACETYLESTERASE"/>
    <property type="match status" value="1"/>
</dbReference>
<keyword evidence="5" id="KW-1185">Reference proteome</keyword>
<evidence type="ECO:0000313" key="5">
    <source>
        <dbReference type="Proteomes" id="UP000366872"/>
    </source>
</evidence>
<dbReference type="Pfam" id="PF03629">
    <property type="entry name" value="SASA"/>
    <property type="match status" value="1"/>
</dbReference>
<dbReference type="InterPro" id="IPR005181">
    <property type="entry name" value="SASA"/>
</dbReference>
<dbReference type="Pfam" id="PF17963">
    <property type="entry name" value="Big_9"/>
    <property type="match status" value="1"/>
</dbReference>
<reference evidence="4 5" key="1">
    <citation type="submission" date="2019-04" db="EMBL/GenBank/DDBJ databases">
        <authorList>
            <person name="Van Vliet M D."/>
        </authorList>
    </citation>
    <scope>NUCLEOTIDE SEQUENCE [LARGE SCALE GENOMIC DNA]</scope>
    <source>
        <strain evidence="4 5">F1</strain>
    </source>
</reference>
<dbReference type="GO" id="GO:0001681">
    <property type="term" value="F:sialate O-acetylesterase activity"/>
    <property type="evidence" value="ECO:0007669"/>
    <property type="project" value="InterPro"/>
</dbReference>
<feature type="domain" description="Sialate O-acetylesterase" evidence="3">
    <location>
        <begin position="464"/>
        <end position="552"/>
    </location>
</feature>
<name>A0A6C2UAR1_PONDE</name>
<gene>
    <name evidence="4" type="ORF">PDESU_05536</name>
</gene>
<dbReference type="RefSeq" id="WP_136082453.1">
    <property type="nucleotide sequence ID" value="NZ_CAAHFG010000004.1"/>
</dbReference>
<evidence type="ECO:0000313" key="4">
    <source>
        <dbReference type="EMBL" id="VGO16943.1"/>
    </source>
</evidence>
<accession>A0A6C2UAR1</accession>
<feature type="signal peptide" evidence="2">
    <location>
        <begin position="1"/>
        <end position="19"/>
    </location>
</feature>
<dbReference type="EMBL" id="CAAHFG010000004">
    <property type="protein sequence ID" value="VGO16943.1"/>
    <property type="molecule type" value="Genomic_DNA"/>
</dbReference>
<organism evidence="4 5">
    <name type="scientific">Pontiella desulfatans</name>
    <dbReference type="NCBI Taxonomy" id="2750659"/>
    <lineage>
        <taxon>Bacteria</taxon>
        <taxon>Pseudomonadati</taxon>
        <taxon>Kiritimatiellota</taxon>
        <taxon>Kiritimatiellia</taxon>
        <taxon>Kiritimatiellales</taxon>
        <taxon>Pontiellaceae</taxon>
        <taxon>Pontiella</taxon>
    </lineage>
</organism>
<dbReference type="Proteomes" id="UP000366872">
    <property type="component" value="Unassembled WGS sequence"/>
</dbReference>
<evidence type="ECO:0000259" key="3">
    <source>
        <dbReference type="Pfam" id="PF03629"/>
    </source>
</evidence>
<dbReference type="AlphaFoldDB" id="A0A6C2UAR1"/>
<keyword evidence="1" id="KW-0378">Hydrolase</keyword>
<dbReference type="Gene3D" id="2.60.40.3440">
    <property type="match status" value="1"/>
</dbReference>
<dbReference type="Gene3D" id="3.40.50.1110">
    <property type="entry name" value="SGNH hydrolase"/>
    <property type="match status" value="1"/>
</dbReference>